<dbReference type="EMBL" id="KN275957">
    <property type="protein sequence ID" value="KGM92731.1"/>
    <property type="molecule type" value="Genomic_DNA"/>
</dbReference>
<dbReference type="OMA" id="LACAMYS"/>
<feature type="domain" description="Protein kinase" evidence="4">
    <location>
        <begin position="1"/>
        <end position="239"/>
    </location>
</feature>
<dbReference type="VEuPathDB" id="FungiDB:PADG_11189"/>
<dbReference type="GO" id="GO:0005524">
    <property type="term" value="F:ATP binding"/>
    <property type="evidence" value="ECO:0007669"/>
    <property type="project" value="UniProtKB-KW"/>
</dbReference>
<dbReference type="PANTHER" id="PTHR24055">
    <property type="entry name" value="MITOGEN-ACTIVATED PROTEIN KINASE"/>
    <property type="match status" value="1"/>
</dbReference>
<dbReference type="InParanoid" id="A0A0A0HXG1"/>
<dbReference type="InterPro" id="IPR050117">
    <property type="entry name" value="MAPK"/>
</dbReference>
<dbReference type="OrthoDB" id="4206417at2759"/>
<evidence type="ECO:0000256" key="1">
    <source>
        <dbReference type="ARBA" id="ARBA00022527"/>
    </source>
</evidence>
<dbReference type="GO" id="GO:0004674">
    <property type="term" value="F:protein serine/threonine kinase activity"/>
    <property type="evidence" value="ECO:0007669"/>
    <property type="project" value="UniProtKB-KW"/>
</dbReference>
<dbReference type="GeneID" id="22587086"/>
<protein>
    <recommendedName>
        <fullName evidence="4">Protein kinase domain-containing protein</fullName>
    </recommendedName>
</protein>
<accession>A0A0A0HXG1</accession>
<organism evidence="5 6">
    <name type="scientific">Paracoccidioides brasiliensis (strain Pb18)</name>
    <dbReference type="NCBI Taxonomy" id="502780"/>
    <lineage>
        <taxon>Eukaryota</taxon>
        <taxon>Fungi</taxon>
        <taxon>Dikarya</taxon>
        <taxon>Ascomycota</taxon>
        <taxon>Pezizomycotina</taxon>
        <taxon>Eurotiomycetes</taxon>
        <taxon>Eurotiomycetidae</taxon>
        <taxon>Onygenales</taxon>
        <taxon>Ajellomycetaceae</taxon>
        <taxon>Paracoccidioides</taxon>
    </lineage>
</organism>
<dbReference type="KEGG" id="pbn:PADG_11189"/>
<dbReference type="RefSeq" id="XP_010756784.1">
    <property type="nucleotide sequence ID" value="XM_010758482.1"/>
</dbReference>
<evidence type="ECO:0000256" key="3">
    <source>
        <dbReference type="ARBA" id="ARBA00022840"/>
    </source>
</evidence>
<proteinExistence type="predicted"/>
<dbReference type="HOGENOM" id="CLU_000288_81_2_1"/>
<gene>
    <name evidence="5" type="ORF">PADG_11189</name>
</gene>
<evidence type="ECO:0000313" key="5">
    <source>
        <dbReference type="EMBL" id="KGM92731.1"/>
    </source>
</evidence>
<keyword evidence="6" id="KW-1185">Reference proteome</keyword>
<dbReference type="eggNOG" id="KOG1290">
    <property type="taxonomic scope" value="Eukaryota"/>
</dbReference>
<evidence type="ECO:0000256" key="2">
    <source>
        <dbReference type="ARBA" id="ARBA00022741"/>
    </source>
</evidence>
<keyword evidence="2" id="KW-0547">Nucleotide-binding</keyword>
<dbReference type="Proteomes" id="UP000001628">
    <property type="component" value="Unassembled WGS sequence"/>
</dbReference>
<name>A0A0A0HXG1_PARBD</name>
<keyword evidence="3" id="KW-0067">ATP-binding</keyword>
<dbReference type="AlphaFoldDB" id="A0A0A0HXG1"/>
<sequence length="245" mass="27689">MHSRGYAHGDIHLRNILVKLPSSFDQLSIKQLYEEYGKPETVPSTQRNGKSLPPSVPAKAVIPLRLGKNAEEFSLSDARRCFLVTLARHLPPALEVRRGEDCHTPLAMRPPEARFDPQAPLSFSADIWSLATTIWEILGMKAIFSSEFATADDIISQQIDVLGPMPLIKLNGRPKECRDVWPPIDEAFEEEVQKYRRKRGVGEFDGEETVALLELMRQMLAFRPEERPTAEEVLKSEWMVQVGVA</sequence>
<evidence type="ECO:0000259" key="4">
    <source>
        <dbReference type="PROSITE" id="PS50011"/>
    </source>
</evidence>
<dbReference type="SUPFAM" id="SSF56112">
    <property type="entry name" value="Protein kinase-like (PK-like)"/>
    <property type="match status" value="1"/>
</dbReference>
<reference evidence="5 6" key="1">
    <citation type="journal article" date="2011" name="PLoS Genet.">
        <title>Comparative genomic analysis of human fungal pathogens causing paracoccidioidomycosis.</title>
        <authorList>
            <person name="Desjardins C.A."/>
            <person name="Champion M.D."/>
            <person name="Holder J.W."/>
            <person name="Muszewska A."/>
            <person name="Goldberg J."/>
            <person name="Bailao A.M."/>
            <person name="Brigido M.M."/>
            <person name="Ferreira M.E."/>
            <person name="Garcia A.M."/>
            <person name="Grynberg M."/>
            <person name="Gujja S."/>
            <person name="Heiman D.I."/>
            <person name="Henn M.R."/>
            <person name="Kodira C.D."/>
            <person name="Leon-Narvaez H."/>
            <person name="Longo L.V."/>
            <person name="Ma L.J."/>
            <person name="Malavazi I."/>
            <person name="Matsuo A.L."/>
            <person name="Morais F.V."/>
            <person name="Pereira M."/>
            <person name="Rodriguez-Brito S."/>
            <person name="Sakthikumar S."/>
            <person name="Salem-Izacc S.M."/>
            <person name="Sykes S.M."/>
            <person name="Teixeira M.M."/>
            <person name="Vallejo M.C."/>
            <person name="Walter M.E."/>
            <person name="Yandava C."/>
            <person name="Young S."/>
            <person name="Zeng Q."/>
            <person name="Zucker J."/>
            <person name="Felipe M.S."/>
            <person name="Goldman G.H."/>
            <person name="Haas B.J."/>
            <person name="McEwen J.G."/>
            <person name="Nino-Vega G."/>
            <person name="Puccia R."/>
            <person name="San-Blas G."/>
            <person name="Soares C.M."/>
            <person name="Birren B.W."/>
            <person name="Cuomo C.A."/>
        </authorList>
    </citation>
    <scope>NUCLEOTIDE SEQUENCE [LARGE SCALE GENOMIC DNA]</scope>
    <source>
        <strain evidence="5 6">Pb18</strain>
    </source>
</reference>
<dbReference type="Pfam" id="PF00069">
    <property type="entry name" value="Pkinase"/>
    <property type="match status" value="1"/>
</dbReference>
<dbReference type="Gene3D" id="1.10.510.10">
    <property type="entry name" value="Transferase(Phosphotransferase) domain 1"/>
    <property type="match status" value="1"/>
</dbReference>
<keyword evidence="1" id="KW-0418">Kinase</keyword>
<evidence type="ECO:0000313" key="6">
    <source>
        <dbReference type="Proteomes" id="UP000001628"/>
    </source>
</evidence>
<dbReference type="InterPro" id="IPR000719">
    <property type="entry name" value="Prot_kinase_dom"/>
</dbReference>
<keyword evidence="1" id="KW-0723">Serine/threonine-protein kinase</keyword>
<keyword evidence="1" id="KW-0808">Transferase</keyword>
<dbReference type="InterPro" id="IPR011009">
    <property type="entry name" value="Kinase-like_dom_sf"/>
</dbReference>
<dbReference type="PROSITE" id="PS50011">
    <property type="entry name" value="PROTEIN_KINASE_DOM"/>
    <property type="match status" value="1"/>
</dbReference>